<dbReference type="InterPro" id="IPR054426">
    <property type="entry name" value="S1CSD-TOTE-1"/>
</dbReference>
<dbReference type="SUPFAM" id="SSF48452">
    <property type="entry name" value="TPR-like"/>
    <property type="match status" value="1"/>
</dbReference>
<dbReference type="Gene3D" id="1.25.40.10">
    <property type="entry name" value="Tetratricopeptide repeat domain"/>
    <property type="match status" value="1"/>
</dbReference>
<dbReference type="InterPro" id="IPR011990">
    <property type="entry name" value="TPR-like_helical_dom_sf"/>
</dbReference>
<keyword evidence="4" id="KW-1185">Reference proteome</keyword>
<proteinExistence type="predicted"/>
<dbReference type="Pfam" id="PF22860">
    <property type="entry name" value="DUF7017"/>
    <property type="match status" value="1"/>
</dbReference>
<name>U2ZIM7_AQUA1</name>
<feature type="domain" description="TOTE conflict systems S1/CSD-like" evidence="1">
    <location>
        <begin position="573"/>
        <end position="632"/>
    </location>
</feature>
<organism evidence="3 4">
    <name type="scientific">Aquipseudomonas alcaligenes (strain ATCC 14909 / DSM 50342 / CCUG 1425 / JCM 20561 / NBRC 14159 / NCIMB 9945 / NCTC 10367 / 1577)</name>
    <name type="common">Pseudomonas alcaligenes</name>
    <dbReference type="NCBI Taxonomy" id="1215092"/>
    <lineage>
        <taxon>Bacteria</taxon>
        <taxon>Pseudomonadati</taxon>
        <taxon>Pseudomonadota</taxon>
        <taxon>Gammaproteobacteria</taxon>
        <taxon>Pseudomonadales</taxon>
        <taxon>Pseudomonadaceae</taxon>
        <taxon>Aquipseudomonas</taxon>
    </lineage>
</organism>
<dbReference type="Proteomes" id="UP000016560">
    <property type="component" value="Unassembled WGS sequence"/>
</dbReference>
<dbReference type="AlphaFoldDB" id="U2ZIM7"/>
<accession>U2ZIM7</accession>
<dbReference type="RefSeq" id="WP_021699419.1">
    <property type="nucleotide sequence ID" value="NZ_BATI01000005.1"/>
</dbReference>
<reference evidence="3" key="1">
    <citation type="submission" date="2024-09" db="EMBL/GenBank/DDBJ databases">
        <title>Whole genome shotgun sequence of Pseudomonas alcaligenes NBRC 14159.</title>
        <authorList>
            <person name="Yoshida I."/>
            <person name="Hosoyama A."/>
            <person name="Tsuchikane K."/>
            <person name="Noguchi M."/>
            <person name="Hirakata S."/>
            <person name="Ando Y."/>
            <person name="Ohji S."/>
            <person name="Yamazoe A."/>
            <person name="Yamazaki S."/>
            <person name="Fujita N."/>
        </authorList>
    </citation>
    <scope>NUCLEOTIDE SEQUENCE</scope>
    <source>
        <strain evidence="3">NBRC 14159</strain>
    </source>
</reference>
<evidence type="ECO:0000259" key="1">
    <source>
        <dbReference type="Pfam" id="PF22707"/>
    </source>
</evidence>
<evidence type="ECO:0000313" key="4">
    <source>
        <dbReference type="Proteomes" id="UP000016560"/>
    </source>
</evidence>
<dbReference type="eggNOG" id="COG4783">
    <property type="taxonomic scope" value="Bacteria"/>
</dbReference>
<dbReference type="EMBL" id="BATI01000005">
    <property type="protein sequence ID" value="GAD61325.1"/>
    <property type="molecule type" value="Genomic_DNA"/>
</dbReference>
<feature type="domain" description="TOTE conflict systems S1/CSD-like" evidence="2">
    <location>
        <begin position="493"/>
        <end position="557"/>
    </location>
</feature>
<dbReference type="Pfam" id="PF22708">
    <property type="entry name" value="S1CSD-TOTE-1"/>
    <property type="match status" value="1"/>
</dbReference>
<dbReference type="InterPro" id="IPR054427">
    <property type="entry name" value="S1CSD-TOTE-2"/>
</dbReference>
<evidence type="ECO:0008006" key="5">
    <source>
        <dbReference type="Google" id="ProtNLM"/>
    </source>
</evidence>
<dbReference type="OrthoDB" id="6196244at2"/>
<gene>
    <name evidence="3" type="ORF">PA6_005_02140</name>
</gene>
<sequence length="635" mass="70883">MISNKEVFAKRREGAIDEAYKMALELMAAPQADDWDRKAFAWCLIDLIKRDVKDGQLQNLPHYRSQLESIAIDPADDVLSKGVRHALSLCNPFGQQISEAKALSKGGQHAQAAAIYRKVWMSGAADQEIQTSLGWELYQHTKALLAKESFSVGEVKRNLSDYLKLEIEKPSPLHSRILQLAAKLAGQDKLRMLAFSRHWNLQYLREEDYERFRAEDGREFPSLAEKVIQQAGKEAAAADDADGQAYMLPVIDRAMGRFPDNVFLKLNKAKLLLALGRHDEALAFGIAVTKAKSNDYWAWGLLGDIVSQKDPDAALGCYCKALTCPAEDKFTGKIRLEVAERMLEANDHAAAKHEVEAIIRAKEQEGYKIPEAVASIAAQGWFAEMQAKASNRDYYRLHAKAAEALLFSDLPWIDACLGEMFVVPGKEDKPKPKPRRKVFLKTGSIPTEVAIPESKVARMSLATGDAVRVKGEFDENQRFNLFVLERRAGATAWDIAPELLGVVNQVNEDKQAIRYIVSREINGEIPMSVLPCAFAEGDAIEVQLVRYVSKRGPQYRVLAAKASEKVPGDLLRKDFTEAVRVSNGMGFTPSEIFIPRHLVERCEIKDGQQVSGTAVQAYNKKRESWGWKAVSIQPL</sequence>
<dbReference type="Pfam" id="PF22707">
    <property type="entry name" value="S1CSD-TOTE-2"/>
    <property type="match status" value="1"/>
</dbReference>
<evidence type="ECO:0000313" key="3">
    <source>
        <dbReference type="EMBL" id="GAD61325.1"/>
    </source>
</evidence>
<comment type="caution">
    <text evidence="3">The sequence shown here is derived from an EMBL/GenBank/DDBJ whole genome shotgun (WGS) entry which is preliminary data.</text>
</comment>
<evidence type="ECO:0000259" key="2">
    <source>
        <dbReference type="Pfam" id="PF22708"/>
    </source>
</evidence>
<protein>
    <recommendedName>
        <fullName evidence="5">Tetratricopeptide repeat protein</fullName>
    </recommendedName>
</protein>
<dbReference type="InterPro" id="IPR054283">
    <property type="entry name" value="DUF7017"/>
</dbReference>